<feature type="domain" description="Mce/MlaD" evidence="1">
    <location>
        <begin position="46"/>
        <end position="117"/>
    </location>
</feature>
<name>A0A480AMN1_9BURK</name>
<dbReference type="OrthoDB" id="5294672at2"/>
<evidence type="ECO:0000259" key="1">
    <source>
        <dbReference type="Pfam" id="PF02470"/>
    </source>
</evidence>
<dbReference type="AlphaFoldDB" id="A0A480AMN1"/>
<protein>
    <submittedName>
        <fullName evidence="2">Mammalian cell entry protein</fullName>
    </submittedName>
</protein>
<comment type="caution">
    <text evidence="2">The sequence shown here is derived from an EMBL/GenBank/DDBJ whole genome shotgun (WGS) entry which is preliminary data.</text>
</comment>
<dbReference type="PANTHER" id="PTHR36698:SF2">
    <property type="entry name" value="MCE_MLAD DOMAIN-CONTAINING PROTEIN"/>
    <property type="match status" value="1"/>
</dbReference>
<keyword evidence="3" id="KW-1185">Reference proteome</keyword>
<dbReference type="PANTHER" id="PTHR36698">
    <property type="entry name" value="BLL5892 PROTEIN"/>
    <property type="match status" value="1"/>
</dbReference>
<reference evidence="3" key="1">
    <citation type="submission" date="2019-03" db="EMBL/GenBank/DDBJ databases">
        <title>Aquabacterium pictum sp.nov., the first bacteriochlorophyll a-containing freshwater bacterium in the genus Aquabacterium of the class Betaproteobacteria.</title>
        <authorList>
            <person name="Hirose S."/>
            <person name="Tank M."/>
            <person name="Hara E."/>
            <person name="Tamaki H."/>
            <person name="Takaichi S."/>
            <person name="Haruta S."/>
            <person name="Hanada S."/>
        </authorList>
    </citation>
    <scope>NUCLEOTIDE SEQUENCE [LARGE SCALE GENOMIC DNA]</scope>
    <source>
        <strain evidence="3">W35</strain>
    </source>
</reference>
<evidence type="ECO:0000313" key="3">
    <source>
        <dbReference type="Proteomes" id="UP000301751"/>
    </source>
</evidence>
<organism evidence="2 3">
    <name type="scientific">Pseudaquabacterium pictum</name>
    <dbReference type="NCBI Taxonomy" id="2315236"/>
    <lineage>
        <taxon>Bacteria</taxon>
        <taxon>Pseudomonadati</taxon>
        <taxon>Pseudomonadota</taxon>
        <taxon>Betaproteobacteria</taxon>
        <taxon>Burkholderiales</taxon>
        <taxon>Sphaerotilaceae</taxon>
        <taxon>Pseudaquabacterium</taxon>
    </lineage>
</organism>
<proteinExistence type="predicted"/>
<dbReference type="Pfam" id="PF02470">
    <property type="entry name" value="MlaD"/>
    <property type="match status" value="1"/>
</dbReference>
<accession>A0A480AMN1</accession>
<evidence type="ECO:0000313" key="2">
    <source>
        <dbReference type="EMBL" id="GCL62623.1"/>
    </source>
</evidence>
<dbReference type="RefSeq" id="WP_137732368.1">
    <property type="nucleotide sequence ID" value="NZ_BJCL01000003.1"/>
</dbReference>
<gene>
    <name evidence="2" type="ORF">AQPW35_17040</name>
</gene>
<dbReference type="InterPro" id="IPR003399">
    <property type="entry name" value="Mce/MlaD"/>
</dbReference>
<dbReference type="Proteomes" id="UP000301751">
    <property type="component" value="Unassembled WGS sequence"/>
</dbReference>
<sequence>MEDKLNPTAVGAFVLLLGAALVAGVLWLAAGVGSRQPTTAYQSIFTESVAGLNLDAPVKYLGVDVGKVQRIAIDPDNPRQVRLDLQIVQGTPVKQDSEAVLKSQGLTGIAYVELSGGSPGSPALVATADGVPPLIRSKPSLSARLENVVTAVLASVDRTSSSLNTLLSDDNQAAIKRSLADVSALLQTLAEQRGQLASGIADLATTARHAAQASAQLGPAVAAVGPALAGIGPALDKVEAAAASVDRMAQAAGLASTRAGQAAEAALGGVQQLRGDTLPGVDRLLAELGPLVGSLRQLSEQLRTQPGSLLVGGAMRAPGPGEGATP</sequence>
<dbReference type="EMBL" id="BJCL01000003">
    <property type="protein sequence ID" value="GCL62623.1"/>
    <property type="molecule type" value="Genomic_DNA"/>
</dbReference>